<dbReference type="Pfam" id="PF06532">
    <property type="entry name" value="NrsF"/>
    <property type="match status" value="1"/>
</dbReference>
<dbReference type="EMBL" id="AEJF01000209">
    <property type="protein sequence ID" value="KLU21672.1"/>
    <property type="molecule type" value="Genomic_DNA"/>
</dbReference>
<name>A0A0J1CLQ7_9BURK</name>
<gene>
    <name evidence="2" type="ORF">EOS_34700</name>
</gene>
<keyword evidence="1" id="KW-1133">Transmembrane helix</keyword>
<feature type="transmembrane region" description="Helical" evidence="1">
    <location>
        <begin position="159"/>
        <end position="178"/>
    </location>
</feature>
<evidence type="ECO:0000256" key="1">
    <source>
        <dbReference type="SAM" id="Phobius"/>
    </source>
</evidence>
<accession>A0A0J1CLQ7</accession>
<evidence type="ECO:0008006" key="4">
    <source>
        <dbReference type="Google" id="ProtNLM"/>
    </source>
</evidence>
<comment type="caution">
    <text evidence="2">The sequence shown here is derived from an EMBL/GenBank/DDBJ whole genome shotgun (WGS) entry which is preliminary data.</text>
</comment>
<protein>
    <recommendedName>
        <fullName evidence="4">Anti-sigma F factor</fullName>
    </recommendedName>
</protein>
<feature type="transmembrane region" description="Helical" evidence="1">
    <location>
        <begin position="185"/>
        <end position="206"/>
    </location>
</feature>
<feature type="transmembrane region" description="Helical" evidence="1">
    <location>
        <begin position="91"/>
        <end position="113"/>
    </location>
</feature>
<keyword evidence="3" id="KW-1185">Reference proteome</keyword>
<evidence type="ECO:0000313" key="2">
    <source>
        <dbReference type="EMBL" id="KLU21672.1"/>
    </source>
</evidence>
<dbReference type="Proteomes" id="UP000035963">
    <property type="component" value="Unassembled WGS sequence"/>
</dbReference>
<evidence type="ECO:0000313" key="3">
    <source>
        <dbReference type="Proteomes" id="UP000035963"/>
    </source>
</evidence>
<sequence length="213" mass="22836">MKTEDLISLLSTGVAPVDSRVPARRFVRAIALGGLGALVLMAVIFGVRPDIAVVSRTPIFWAKFAFPTTLAATALFLAARLSRPGTTIGKFWALPAVPVLVVWSAAVAVLCLASPDARIPLVMGYTWRTCPFNILLLSVPAFVAVFWAIRGLAPTRLRLAGAAGGMLAGTIATMAYCFHCPEMSVAFWAVWYMLGMTLATLIGALLGPRFLRW</sequence>
<dbReference type="InterPro" id="IPR009495">
    <property type="entry name" value="NrsF"/>
</dbReference>
<feature type="transmembrane region" description="Helical" evidence="1">
    <location>
        <begin position="134"/>
        <end position="153"/>
    </location>
</feature>
<feature type="transmembrane region" description="Helical" evidence="1">
    <location>
        <begin position="59"/>
        <end position="79"/>
    </location>
</feature>
<dbReference type="RefSeq" id="WP_047896740.1">
    <property type="nucleotide sequence ID" value="NZ_AEJF01000209.1"/>
</dbReference>
<proteinExistence type="predicted"/>
<keyword evidence="1" id="KW-0812">Transmembrane</keyword>
<dbReference type="OrthoDB" id="6059252at2"/>
<feature type="transmembrane region" description="Helical" evidence="1">
    <location>
        <begin position="29"/>
        <end position="47"/>
    </location>
</feature>
<keyword evidence="1" id="KW-0472">Membrane</keyword>
<reference evidence="2 3" key="1">
    <citation type="journal article" date="2015" name="Genome Announc.">
        <title>Draft Genome Sequence of Burkholderia sp. Strain PML1(12), an Ectomycorrhizosphere-Inhabiting Bacterium with Effective Mineral-Weathering Ability.</title>
        <authorList>
            <person name="Uroz S."/>
            <person name="Oger P."/>
        </authorList>
    </citation>
    <scope>NUCLEOTIDE SEQUENCE [LARGE SCALE GENOMIC DNA]</scope>
    <source>
        <strain evidence="3">PML1(12)</strain>
    </source>
</reference>
<organism evidence="2 3">
    <name type="scientific">Caballeronia mineralivorans PML1(12)</name>
    <dbReference type="NCBI Taxonomy" id="908627"/>
    <lineage>
        <taxon>Bacteria</taxon>
        <taxon>Pseudomonadati</taxon>
        <taxon>Pseudomonadota</taxon>
        <taxon>Betaproteobacteria</taxon>
        <taxon>Burkholderiales</taxon>
        <taxon>Burkholderiaceae</taxon>
        <taxon>Caballeronia</taxon>
    </lineage>
</organism>
<dbReference type="AlphaFoldDB" id="A0A0J1CLQ7"/>
<dbReference type="PATRIC" id="fig|908627.4.peg.7763"/>